<accession>A0A7X0F7X3</accession>
<evidence type="ECO:0000313" key="2">
    <source>
        <dbReference type="EMBL" id="MBB6354756.1"/>
    </source>
</evidence>
<gene>
    <name evidence="2" type="ORF">GGR00_002552</name>
</gene>
<evidence type="ECO:0000313" key="3">
    <source>
        <dbReference type="Proteomes" id="UP000536262"/>
    </source>
</evidence>
<keyword evidence="1" id="KW-0732">Signal</keyword>
<dbReference type="RefSeq" id="WP_184699592.1">
    <property type="nucleotide sequence ID" value="NZ_BAABEG010000001.1"/>
</dbReference>
<sequence>MKVVLSSLVMLALASSAAAAQSVIPKGWFLHDDLSPTLTLAYYDPATGDVDVSLNCTAGYSDIVVAFYPKSGDMSEGRSARLELRNGDAAHSIEATGKTYNGRYVFDGLTTMEPALAKLLVGGFTILVGGEDMGTYTPNEHDGAHVRKLAEACTG</sequence>
<name>A0A7X0F7X3_9HYPH</name>
<comment type="caution">
    <text evidence="2">The sequence shown here is derived from an EMBL/GenBank/DDBJ whole genome shotgun (WGS) entry which is preliminary data.</text>
</comment>
<dbReference type="Proteomes" id="UP000536262">
    <property type="component" value="Unassembled WGS sequence"/>
</dbReference>
<dbReference type="AlphaFoldDB" id="A0A7X0F7X3"/>
<feature type="signal peptide" evidence="1">
    <location>
        <begin position="1"/>
        <end position="20"/>
    </location>
</feature>
<feature type="chain" id="PRO_5031434568" evidence="1">
    <location>
        <begin position="21"/>
        <end position="155"/>
    </location>
</feature>
<organism evidence="2 3">
    <name type="scientific">Aminobacter aganoensis</name>
    <dbReference type="NCBI Taxonomy" id="83264"/>
    <lineage>
        <taxon>Bacteria</taxon>
        <taxon>Pseudomonadati</taxon>
        <taxon>Pseudomonadota</taxon>
        <taxon>Alphaproteobacteria</taxon>
        <taxon>Hyphomicrobiales</taxon>
        <taxon>Phyllobacteriaceae</taxon>
        <taxon>Aminobacter</taxon>
    </lineage>
</organism>
<dbReference type="EMBL" id="JACHOU010000005">
    <property type="protein sequence ID" value="MBB6354756.1"/>
    <property type="molecule type" value="Genomic_DNA"/>
</dbReference>
<protein>
    <submittedName>
        <fullName evidence="2">Uncharacterized protein</fullName>
    </submittedName>
</protein>
<evidence type="ECO:0000256" key="1">
    <source>
        <dbReference type="SAM" id="SignalP"/>
    </source>
</evidence>
<keyword evidence="3" id="KW-1185">Reference proteome</keyword>
<reference evidence="2 3" key="1">
    <citation type="submission" date="2020-08" db="EMBL/GenBank/DDBJ databases">
        <title>Genomic Encyclopedia of Type Strains, Phase IV (KMG-IV): sequencing the most valuable type-strain genomes for metagenomic binning, comparative biology and taxonomic classification.</title>
        <authorList>
            <person name="Goeker M."/>
        </authorList>
    </citation>
    <scope>NUCLEOTIDE SEQUENCE [LARGE SCALE GENOMIC DNA]</scope>
    <source>
        <strain evidence="2 3">DSM 7051</strain>
    </source>
</reference>
<proteinExistence type="predicted"/>